<keyword evidence="8" id="KW-0902">Two-component regulatory system</keyword>
<dbReference type="SMART" id="SM00388">
    <property type="entry name" value="HisKA"/>
    <property type="match status" value="1"/>
</dbReference>
<comment type="catalytic activity">
    <reaction evidence="1">
        <text>ATP + protein L-histidine = ADP + protein N-phospho-L-histidine.</text>
        <dbReference type="EC" id="2.7.13.3"/>
    </reaction>
</comment>
<feature type="transmembrane region" description="Helical" evidence="9">
    <location>
        <begin position="26"/>
        <end position="46"/>
    </location>
</feature>
<evidence type="ECO:0000256" key="2">
    <source>
        <dbReference type="ARBA" id="ARBA00012438"/>
    </source>
</evidence>
<evidence type="ECO:0000256" key="6">
    <source>
        <dbReference type="ARBA" id="ARBA00022777"/>
    </source>
</evidence>
<keyword evidence="9" id="KW-1133">Transmembrane helix</keyword>
<feature type="transmembrane region" description="Helical" evidence="9">
    <location>
        <begin position="197"/>
        <end position="217"/>
    </location>
</feature>
<evidence type="ECO:0000256" key="8">
    <source>
        <dbReference type="ARBA" id="ARBA00023012"/>
    </source>
</evidence>
<dbReference type="SUPFAM" id="SSF47384">
    <property type="entry name" value="Homodimeric domain of signal transducing histidine kinase"/>
    <property type="match status" value="1"/>
</dbReference>
<keyword evidence="7" id="KW-0067">ATP-binding</keyword>
<accession>A0A5J6N734</accession>
<evidence type="ECO:0000256" key="5">
    <source>
        <dbReference type="ARBA" id="ARBA00022741"/>
    </source>
</evidence>
<dbReference type="GO" id="GO:0005524">
    <property type="term" value="F:ATP binding"/>
    <property type="evidence" value="ECO:0007669"/>
    <property type="project" value="UniProtKB-KW"/>
</dbReference>
<reference evidence="11 12" key="1">
    <citation type="submission" date="2019-08" db="EMBL/GenBank/DDBJ databases">
        <title>Hyperibacter terrae gen. nov., sp. nov. and Hyperibacter viscosus sp. nov., two new members in the family Rhodospirillaceae isolated from the rhizosphere of Hypericum perforatum.</title>
        <authorList>
            <person name="Noviana Z."/>
        </authorList>
    </citation>
    <scope>NUCLEOTIDE SEQUENCE [LARGE SCALE GENOMIC DNA]</scope>
    <source>
        <strain evidence="11 12">R5959</strain>
    </source>
</reference>
<evidence type="ECO:0000313" key="11">
    <source>
        <dbReference type="EMBL" id="QEX24593.1"/>
    </source>
</evidence>
<keyword evidence="12" id="KW-1185">Reference proteome</keyword>
<evidence type="ECO:0000256" key="7">
    <source>
        <dbReference type="ARBA" id="ARBA00022840"/>
    </source>
</evidence>
<feature type="domain" description="Histidine kinase" evidence="10">
    <location>
        <begin position="261"/>
        <end position="484"/>
    </location>
</feature>
<dbReference type="InterPro" id="IPR036097">
    <property type="entry name" value="HisK_dim/P_sf"/>
</dbReference>
<dbReference type="PRINTS" id="PR00344">
    <property type="entry name" value="BCTRLSENSOR"/>
</dbReference>
<keyword evidence="3" id="KW-0597">Phosphoprotein</keyword>
<keyword evidence="5" id="KW-0547">Nucleotide-binding</keyword>
<dbReference type="RefSeq" id="WP_191909167.1">
    <property type="nucleotide sequence ID" value="NZ_CP042582.1"/>
</dbReference>
<dbReference type="PROSITE" id="PS50109">
    <property type="entry name" value="HIS_KIN"/>
    <property type="match status" value="1"/>
</dbReference>
<dbReference type="KEGG" id="hadh:FRZ61_45340"/>
<dbReference type="InterPro" id="IPR003661">
    <property type="entry name" value="HisK_dim/P_dom"/>
</dbReference>
<organism evidence="11 12">
    <name type="scientific">Hypericibacter adhaerens</name>
    <dbReference type="NCBI Taxonomy" id="2602016"/>
    <lineage>
        <taxon>Bacteria</taxon>
        <taxon>Pseudomonadati</taxon>
        <taxon>Pseudomonadota</taxon>
        <taxon>Alphaproteobacteria</taxon>
        <taxon>Rhodospirillales</taxon>
        <taxon>Dongiaceae</taxon>
        <taxon>Hypericibacter</taxon>
    </lineage>
</organism>
<evidence type="ECO:0000256" key="9">
    <source>
        <dbReference type="SAM" id="Phobius"/>
    </source>
</evidence>
<keyword evidence="4" id="KW-0808">Transferase</keyword>
<dbReference type="GO" id="GO:0000155">
    <property type="term" value="F:phosphorelay sensor kinase activity"/>
    <property type="evidence" value="ECO:0007669"/>
    <property type="project" value="InterPro"/>
</dbReference>
<dbReference type="PANTHER" id="PTHR43065">
    <property type="entry name" value="SENSOR HISTIDINE KINASE"/>
    <property type="match status" value="1"/>
</dbReference>
<proteinExistence type="predicted"/>
<protein>
    <recommendedName>
        <fullName evidence="2">histidine kinase</fullName>
        <ecNumber evidence="2">2.7.13.3</ecNumber>
    </recommendedName>
</protein>
<evidence type="ECO:0000259" key="10">
    <source>
        <dbReference type="PROSITE" id="PS50109"/>
    </source>
</evidence>
<dbReference type="Pfam" id="PF05227">
    <property type="entry name" value="CHASE3"/>
    <property type="match status" value="1"/>
</dbReference>
<dbReference type="InterPro" id="IPR004358">
    <property type="entry name" value="Sig_transdc_His_kin-like_C"/>
</dbReference>
<keyword evidence="6" id="KW-0418">Kinase</keyword>
<evidence type="ECO:0000256" key="3">
    <source>
        <dbReference type="ARBA" id="ARBA00022553"/>
    </source>
</evidence>
<dbReference type="SUPFAM" id="SSF55874">
    <property type="entry name" value="ATPase domain of HSP90 chaperone/DNA topoisomerase II/histidine kinase"/>
    <property type="match status" value="1"/>
</dbReference>
<dbReference type="InterPro" id="IPR007891">
    <property type="entry name" value="CHASE3"/>
</dbReference>
<dbReference type="CDD" id="cd19410">
    <property type="entry name" value="HK9-like_sensor"/>
    <property type="match status" value="1"/>
</dbReference>
<sequence>MSVADASRSRHEPPFGGLRHRWGRRIALWLAILLVGGLFGATYYQIHGLAAADGIVQHVRDVRGEAEHLLSLLGRAEDNQEGYLITGDPTYLDAYRAAATEAPQSLQQLSQLFGDNPSQWRRVDQLRPMLSDRIDRLEALIVARQGRGLSAIVRPGIDEGRALTDKMRETIVGVVATESDSARSRLSNARAYVQNSALILFAGILASAMVILWAFHLTQKEVDRRQRSEAMLLQDLAASRVAESQLARAQRMETVAQLTSGMAHDVNNLLAIVVSGLSQLEKRMGADGKAEELMSVCMRASLQGSALIDRLLAFSRRRSLEPERINVNELVSSTLGLLQPIFGVGIEIQLRLAEDPWPVLVDPVQAESALVNLAINARDAMTDGGQLTIETANMSLSAGEAAGKPSLAPGDYVTLSMSDTGTGMTPEVLGRAFEPFFTTKVGGRSSGLGLSMVLGFARQSRGHVEIRSEPKRGTVVDIYLPRADSASPRAALPSDQ</sequence>
<dbReference type="PANTHER" id="PTHR43065:SF46">
    <property type="entry name" value="C4-DICARBOXYLATE TRANSPORT SENSOR PROTEIN DCTB"/>
    <property type="match status" value="1"/>
</dbReference>
<dbReference type="SMART" id="SM00387">
    <property type="entry name" value="HATPase_c"/>
    <property type="match status" value="1"/>
</dbReference>
<dbReference type="CDD" id="cd00082">
    <property type="entry name" value="HisKA"/>
    <property type="match status" value="1"/>
</dbReference>
<keyword evidence="9" id="KW-0812">Transmembrane</keyword>
<dbReference type="InterPro" id="IPR036890">
    <property type="entry name" value="HATPase_C_sf"/>
</dbReference>
<dbReference type="EC" id="2.7.13.3" evidence="2"/>
<dbReference type="Gene3D" id="3.30.565.10">
    <property type="entry name" value="Histidine kinase-like ATPase, C-terminal domain"/>
    <property type="match status" value="1"/>
</dbReference>
<evidence type="ECO:0000256" key="4">
    <source>
        <dbReference type="ARBA" id="ARBA00022679"/>
    </source>
</evidence>
<dbReference type="InterPro" id="IPR005467">
    <property type="entry name" value="His_kinase_dom"/>
</dbReference>
<dbReference type="InterPro" id="IPR003594">
    <property type="entry name" value="HATPase_dom"/>
</dbReference>
<keyword evidence="9" id="KW-0472">Membrane</keyword>
<name>A0A5J6N734_9PROT</name>
<dbReference type="AlphaFoldDB" id="A0A5J6N734"/>
<dbReference type="Gene3D" id="1.10.287.130">
    <property type="match status" value="1"/>
</dbReference>
<evidence type="ECO:0000313" key="12">
    <source>
        <dbReference type="Proteomes" id="UP000325797"/>
    </source>
</evidence>
<dbReference type="EMBL" id="CP042582">
    <property type="protein sequence ID" value="QEX24593.1"/>
    <property type="molecule type" value="Genomic_DNA"/>
</dbReference>
<dbReference type="Proteomes" id="UP000325797">
    <property type="component" value="Chromosome"/>
</dbReference>
<gene>
    <name evidence="11" type="ORF">FRZ61_45340</name>
</gene>
<dbReference type="Pfam" id="PF02518">
    <property type="entry name" value="HATPase_c"/>
    <property type="match status" value="1"/>
</dbReference>
<evidence type="ECO:0000256" key="1">
    <source>
        <dbReference type="ARBA" id="ARBA00000085"/>
    </source>
</evidence>